<evidence type="ECO:0000313" key="3">
    <source>
        <dbReference type="Proteomes" id="UP001281761"/>
    </source>
</evidence>
<gene>
    <name evidence="2" type="ORF">BLNAU_20944</name>
</gene>
<evidence type="ECO:0000313" key="2">
    <source>
        <dbReference type="EMBL" id="KAK2944112.1"/>
    </source>
</evidence>
<comment type="caution">
    <text evidence="2">The sequence shown here is derived from an EMBL/GenBank/DDBJ whole genome shotgun (WGS) entry which is preliminary data.</text>
</comment>
<dbReference type="EMBL" id="JARBJD010000313">
    <property type="protein sequence ID" value="KAK2944112.1"/>
    <property type="molecule type" value="Genomic_DNA"/>
</dbReference>
<feature type="compositionally biased region" description="Basic residues" evidence="1">
    <location>
        <begin position="14"/>
        <end position="35"/>
    </location>
</feature>
<dbReference type="Proteomes" id="UP001281761">
    <property type="component" value="Unassembled WGS sequence"/>
</dbReference>
<proteinExistence type="predicted"/>
<reference evidence="2 3" key="1">
    <citation type="journal article" date="2022" name="bioRxiv">
        <title>Genomics of Preaxostyla Flagellates Illuminates Evolutionary Transitions and the Path Towards Mitochondrial Loss.</title>
        <authorList>
            <person name="Novak L.V.F."/>
            <person name="Treitli S.C."/>
            <person name="Pyrih J."/>
            <person name="Halakuc P."/>
            <person name="Pipaliya S.V."/>
            <person name="Vacek V."/>
            <person name="Brzon O."/>
            <person name="Soukal P."/>
            <person name="Eme L."/>
            <person name="Dacks J.B."/>
            <person name="Karnkowska A."/>
            <person name="Elias M."/>
            <person name="Hampl V."/>
        </authorList>
    </citation>
    <scope>NUCLEOTIDE SEQUENCE [LARGE SCALE GENOMIC DNA]</scope>
    <source>
        <strain evidence="2">NAU3</strain>
        <tissue evidence="2">Gut</tissue>
    </source>
</reference>
<organism evidence="2 3">
    <name type="scientific">Blattamonas nauphoetae</name>
    <dbReference type="NCBI Taxonomy" id="2049346"/>
    <lineage>
        <taxon>Eukaryota</taxon>
        <taxon>Metamonada</taxon>
        <taxon>Preaxostyla</taxon>
        <taxon>Oxymonadida</taxon>
        <taxon>Blattamonas</taxon>
    </lineage>
</organism>
<accession>A0ABQ9WZF7</accession>
<keyword evidence="3" id="KW-1185">Reference proteome</keyword>
<name>A0ABQ9WZF7_9EUKA</name>
<sequence length="173" mass="19565">MRHAKYQQQESRHSSRKSSHHQRNKRKSQLKRQTRRLSLNLDVSRARRILANPHQTLHWLFVLSGTVSKSPEIGSGAKMMASIGLSIAEQSGIVVDDWRAASPQTMRTITQSMTSFPLTNVPEITPTSQRDGTVVDEWLEAQIEKMVEFIGRTGFFQARELEFAADRKGSGSC</sequence>
<protein>
    <submittedName>
        <fullName evidence="2">Uncharacterized protein</fullName>
    </submittedName>
</protein>
<feature type="region of interest" description="Disordered" evidence="1">
    <location>
        <begin position="1"/>
        <end position="37"/>
    </location>
</feature>
<evidence type="ECO:0000256" key="1">
    <source>
        <dbReference type="SAM" id="MobiDB-lite"/>
    </source>
</evidence>